<comment type="caution">
    <text evidence="1">The sequence shown here is derived from an EMBL/GenBank/DDBJ whole genome shotgun (WGS) entry which is preliminary data.</text>
</comment>
<dbReference type="Proteomes" id="UP001177670">
    <property type="component" value="Unassembled WGS sequence"/>
</dbReference>
<evidence type="ECO:0000313" key="1">
    <source>
        <dbReference type="EMBL" id="KAK1126309.1"/>
    </source>
</evidence>
<evidence type="ECO:0000313" key="2">
    <source>
        <dbReference type="Proteomes" id="UP001177670"/>
    </source>
</evidence>
<organism evidence="1 2">
    <name type="scientific">Melipona bicolor</name>
    <dbReference type="NCBI Taxonomy" id="60889"/>
    <lineage>
        <taxon>Eukaryota</taxon>
        <taxon>Metazoa</taxon>
        <taxon>Ecdysozoa</taxon>
        <taxon>Arthropoda</taxon>
        <taxon>Hexapoda</taxon>
        <taxon>Insecta</taxon>
        <taxon>Pterygota</taxon>
        <taxon>Neoptera</taxon>
        <taxon>Endopterygota</taxon>
        <taxon>Hymenoptera</taxon>
        <taxon>Apocrita</taxon>
        <taxon>Aculeata</taxon>
        <taxon>Apoidea</taxon>
        <taxon>Anthophila</taxon>
        <taxon>Apidae</taxon>
        <taxon>Melipona</taxon>
    </lineage>
</organism>
<gene>
    <name evidence="1" type="ORF">K0M31_004936</name>
</gene>
<proteinExistence type="predicted"/>
<protein>
    <submittedName>
        <fullName evidence="1">Uncharacterized protein</fullName>
    </submittedName>
</protein>
<reference evidence="1" key="1">
    <citation type="submission" date="2021-10" db="EMBL/GenBank/DDBJ databases">
        <title>Melipona bicolor Genome sequencing and assembly.</title>
        <authorList>
            <person name="Araujo N.S."/>
            <person name="Arias M.C."/>
        </authorList>
    </citation>
    <scope>NUCLEOTIDE SEQUENCE</scope>
    <source>
        <strain evidence="1">USP_2M_L1-L4_2017</strain>
        <tissue evidence="1">Whole body</tissue>
    </source>
</reference>
<keyword evidence="2" id="KW-1185">Reference proteome</keyword>
<sequence>MKRSTALNQIRQAEGFDGGTSVAYYLSQATLFPPLTSLAPVLARARVTINTDGEIIVGAGAWRESDARVWKEAKQLLDHRIIDRVSPVRAGDSSSLLRGRQFLKRFSKENDGMTRVRSGEQRKEVSLSGGDAANSHIICSLLIHWTQQ</sequence>
<dbReference type="EMBL" id="JAHYIQ010000014">
    <property type="protein sequence ID" value="KAK1126309.1"/>
    <property type="molecule type" value="Genomic_DNA"/>
</dbReference>
<dbReference type="AlphaFoldDB" id="A0AA40KN26"/>
<name>A0AA40KN26_9HYME</name>
<accession>A0AA40KN26</accession>